<dbReference type="Gene3D" id="3.30.420.10">
    <property type="entry name" value="Ribonuclease H-like superfamily/Ribonuclease H"/>
    <property type="match status" value="1"/>
</dbReference>
<dbReference type="InterPro" id="IPR052160">
    <property type="entry name" value="Gypsy_RT_Integrase-like"/>
</dbReference>
<protein>
    <recommendedName>
        <fullName evidence="3">Gypsy retrotransposon integrase-like protein 1</fullName>
    </recommendedName>
</protein>
<dbReference type="InterPro" id="IPR012337">
    <property type="entry name" value="RNaseH-like_sf"/>
</dbReference>
<evidence type="ECO:0000313" key="2">
    <source>
        <dbReference type="Proteomes" id="UP001497516"/>
    </source>
</evidence>
<keyword evidence="2" id="KW-1185">Reference proteome</keyword>
<reference evidence="1 2" key="1">
    <citation type="submission" date="2024-04" db="EMBL/GenBank/DDBJ databases">
        <authorList>
            <person name="Fracassetti M."/>
        </authorList>
    </citation>
    <scope>NUCLEOTIDE SEQUENCE [LARGE SCALE GENOMIC DNA]</scope>
</reference>
<name>A0AAV2GC63_9ROSI</name>
<evidence type="ECO:0008006" key="3">
    <source>
        <dbReference type="Google" id="ProtNLM"/>
    </source>
</evidence>
<proteinExistence type="predicted"/>
<dbReference type="Proteomes" id="UP001497516">
    <property type="component" value="Chromosome 8"/>
</dbReference>
<evidence type="ECO:0000313" key="1">
    <source>
        <dbReference type="EMBL" id="CAL1407787.1"/>
    </source>
</evidence>
<dbReference type="PANTHER" id="PTHR47266">
    <property type="entry name" value="ENDONUCLEASE-RELATED"/>
    <property type="match status" value="1"/>
</dbReference>
<organism evidence="1 2">
    <name type="scientific">Linum trigynum</name>
    <dbReference type="NCBI Taxonomy" id="586398"/>
    <lineage>
        <taxon>Eukaryota</taxon>
        <taxon>Viridiplantae</taxon>
        <taxon>Streptophyta</taxon>
        <taxon>Embryophyta</taxon>
        <taxon>Tracheophyta</taxon>
        <taxon>Spermatophyta</taxon>
        <taxon>Magnoliopsida</taxon>
        <taxon>eudicotyledons</taxon>
        <taxon>Gunneridae</taxon>
        <taxon>Pentapetalae</taxon>
        <taxon>rosids</taxon>
        <taxon>fabids</taxon>
        <taxon>Malpighiales</taxon>
        <taxon>Linaceae</taxon>
        <taxon>Linum</taxon>
    </lineage>
</organism>
<gene>
    <name evidence="1" type="ORF">LTRI10_LOCUS47434</name>
</gene>
<sequence length="123" mass="13976">MAEVHEGICGAQQASPSMRWILHRYGFYWPTIGPDCVAYAKGYEACQRHSPVQRAPAVDLKSIIKPRPFYGWAMDLIGMIYPPSSKKHVFIILATDYFTKWVEAKPLKVANQEEVISFIQGQC</sequence>
<dbReference type="GO" id="GO:0003676">
    <property type="term" value="F:nucleic acid binding"/>
    <property type="evidence" value="ECO:0007669"/>
    <property type="project" value="InterPro"/>
</dbReference>
<dbReference type="InterPro" id="IPR036397">
    <property type="entry name" value="RNaseH_sf"/>
</dbReference>
<dbReference type="SUPFAM" id="SSF53098">
    <property type="entry name" value="Ribonuclease H-like"/>
    <property type="match status" value="1"/>
</dbReference>
<dbReference type="AlphaFoldDB" id="A0AAV2GC63"/>
<accession>A0AAV2GC63</accession>
<dbReference type="EMBL" id="OZ034821">
    <property type="protein sequence ID" value="CAL1407787.1"/>
    <property type="molecule type" value="Genomic_DNA"/>
</dbReference>